<dbReference type="EMBL" id="JAECSB010000099">
    <property type="protein sequence ID" value="MBH5147468.1"/>
    <property type="molecule type" value="Genomic_DNA"/>
</dbReference>
<sequence>MTDEDRLWYFDVSDGSVTQGKGASSLTRMGPYPDRDSAEHALKIAAERNKAADRADEDWNN</sequence>
<dbReference type="Proteomes" id="UP000325576">
    <property type="component" value="Unassembled WGS sequence"/>
</dbReference>
<protein>
    <recommendedName>
        <fullName evidence="8">SPOR domain-containing protein</fullName>
    </recommendedName>
</protein>
<dbReference type="GeneID" id="57486439"/>
<dbReference type="Proteomes" id="UP001230933">
    <property type="component" value="Chromosome"/>
</dbReference>
<gene>
    <name evidence="1" type="ORF">BS297_05835</name>
    <name evidence="3" type="ORF">G9444_3801</name>
    <name evidence="2" type="ORF">I3517_33195</name>
    <name evidence="4" type="ORF">QIE55_17730</name>
</gene>
<reference evidence="4" key="4">
    <citation type="submission" date="2023-08" db="EMBL/GenBank/DDBJ databases">
        <title>Isolation and Characterization of Rhodococcus erythropolis MGMM8.</title>
        <authorList>
            <person name="Diabankana R.G.C."/>
            <person name="Afordoanyi D.M."/>
            <person name="Validov S.Z."/>
        </authorList>
    </citation>
    <scope>NUCLEOTIDE SEQUENCE</scope>
    <source>
        <strain evidence="4">MGMM8</strain>
    </source>
</reference>
<evidence type="ECO:0000313" key="1">
    <source>
        <dbReference type="EMBL" id="KAB2586325.1"/>
    </source>
</evidence>
<dbReference type="EMBL" id="CP050124">
    <property type="protein sequence ID" value="QIP41045.1"/>
    <property type="molecule type" value="Genomic_DNA"/>
</dbReference>
<proteinExistence type="predicted"/>
<evidence type="ECO:0008006" key="8">
    <source>
        <dbReference type="Google" id="ProtNLM"/>
    </source>
</evidence>
<keyword evidence="7" id="KW-1185">Reference proteome</keyword>
<reference evidence="1 5" key="1">
    <citation type="journal article" date="2017" name="Poromechanics V (2013)">
        <title>Genomic Characterization of the Arsenic-Tolerant Actinobacterium, &lt;i&gt;Rhodococcus erythropolis&lt;/i&gt; S43.</title>
        <authorList>
            <person name="Retamal-Morales G."/>
            <person name="Mehnert M."/>
            <person name="Schwabe R."/>
            <person name="Tischler D."/>
            <person name="Schloemann M."/>
            <person name="Levican G.J."/>
        </authorList>
    </citation>
    <scope>NUCLEOTIDE SEQUENCE [LARGE SCALE GENOMIC DNA]</scope>
    <source>
        <strain evidence="1 5">S43</strain>
    </source>
</reference>
<organism evidence="1 5">
    <name type="scientific">Rhodococcus erythropolis</name>
    <name type="common">Arthrobacter picolinophilus</name>
    <dbReference type="NCBI Taxonomy" id="1833"/>
    <lineage>
        <taxon>Bacteria</taxon>
        <taxon>Bacillati</taxon>
        <taxon>Actinomycetota</taxon>
        <taxon>Actinomycetes</taxon>
        <taxon>Mycobacteriales</taxon>
        <taxon>Nocardiaceae</taxon>
        <taxon>Rhodococcus</taxon>
        <taxon>Rhodococcus erythropolis group</taxon>
    </lineage>
</organism>
<name>A0A0E4A8C1_RHOER</name>
<dbReference type="EMBL" id="CP124545">
    <property type="protein sequence ID" value="WGV47407.1"/>
    <property type="molecule type" value="Genomic_DNA"/>
</dbReference>
<dbReference type="EMBL" id="MRBO01000214">
    <property type="protein sequence ID" value="KAB2586325.1"/>
    <property type="molecule type" value="Genomic_DNA"/>
</dbReference>
<dbReference type="OMA" id="HRMGPYK"/>
<accession>A0A0E4A8C1</accession>
<evidence type="ECO:0000313" key="2">
    <source>
        <dbReference type="EMBL" id="MBH5147468.1"/>
    </source>
</evidence>
<dbReference type="Proteomes" id="UP000502345">
    <property type="component" value="Chromosome"/>
</dbReference>
<dbReference type="OrthoDB" id="3268477at2"/>
<dbReference type="KEGG" id="reb:XU06_17000"/>
<dbReference type="STRING" id="1833.XU06_17000"/>
<evidence type="ECO:0000313" key="6">
    <source>
        <dbReference type="Proteomes" id="UP000502345"/>
    </source>
</evidence>
<dbReference type="RefSeq" id="WP_007735457.1">
    <property type="nucleotide sequence ID" value="NZ_AP018733.1"/>
</dbReference>
<evidence type="ECO:0000313" key="7">
    <source>
        <dbReference type="Proteomes" id="UP000627573"/>
    </source>
</evidence>
<dbReference type="Proteomes" id="UP000627573">
    <property type="component" value="Unassembled WGS sequence"/>
</dbReference>
<evidence type="ECO:0000313" key="5">
    <source>
        <dbReference type="Proteomes" id="UP000325576"/>
    </source>
</evidence>
<reference evidence="2 7" key="3">
    <citation type="submission" date="2020-12" db="EMBL/GenBank/DDBJ databases">
        <title>Draft genome sequence of furan degrading bacterial strain FUR100.</title>
        <authorList>
            <person name="Woiski C."/>
        </authorList>
    </citation>
    <scope>NUCLEOTIDE SEQUENCE [LARGE SCALE GENOMIC DNA]</scope>
    <source>
        <strain evidence="2 7">FUR100</strain>
    </source>
</reference>
<evidence type="ECO:0000313" key="4">
    <source>
        <dbReference type="EMBL" id="WGV47407.1"/>
    </source>
</evidence>
<dbReference type="AlphaFoldDB" id="A0A0E4A8C1"/>
<evidence type="ECO:0000313" key="3">
    <source>
        <dbReference type="EMBL" id="QIP41045.1"/>
    </source>
</evidence>
<reference evidence="3 6" key="2">
    <citation type="submission" date="2020-03" db="EMBL/GenBank/DDBJ databases">
        <title>Screen low temperature-resistant strains for efficient degradation of petroleum hydrocarbons under the low temperature.</title>
        <authorList>
            <person name="Wang Y."/>
            <person name="Chen J."/>
        </authorList>
    </citation>
    <scope>NUCLEOTIDE SEQUENCE [LARGE SCALE GENOMIC DNA]</scope>
    <source>
        <strain evidence="3 6">KB1</strain>
    </source>
</reference>